<evidence type="ECO:0000256" key="11">
    <source>
        <dbReference type="ARBA" id="ARBA00022833"/>
    </source>
</evidence>
<dbReference type="Pfam" id="PF24471">
    <property type="entry name" value="KH_DEAH11"/>
    <property type="match status" value="1"/>
</dbReference>
<feature type="domain" description="Helicase ATP-binding" evidence="15">
    <location>
        <begin position="279"/>
        <end position="443"/>
    </location>
</feature>
<dbReference type="FunFam" id="3.40.50.300:FF:001279">
    <property type="entry name" value="ATP-dependent RNA helicase DEAH12 chloroplastic"/>
    <property type="match status" value="1"/>
</dbReference>
<feature type="compositionally biased region" description="Low complexity" evidence="14">
    <location>
        <begin position="41"/>
        <end position="50"/>
    </location>
</feature>
<dbReference type="InterPro" id="IPR014001">
    <property type="entry name" value="Helicase_ATP-bd"/>
</dbReference>
<keyword evidence="9" id="KW-0378">Hydrolase</keyword>
<dbReference type="SUPFAM" id="SSF54928">
    <property type="entry name" value="RNA-binding domain, RBD"/>
    <property type="match status" value="1"/>
</dbReference>
<evidence type="ECO:0000256" key="1">
    <source>
        <dbReference type="ARBA" id="ARBA00008792"/>
    </source>
</evidence>
<dbReference type="CDD" id="cd20335">
    <property type="entry name" value="BRcat_RBR"/>
    <property type="match status" value="1"/>
</dbReference>
<dbReference type="Proteomes" id="UP000030748">
    <property type="component" value="Unassembled WGS sequence"/>
</dbReference>
<gene>
    <name evidence="18" type="ORF">MIMGU_mgv1a000119mg</name>
</gene>
<keyword evidence="7" id="KW-0863">Zinc-finger</keyword>
<dbReference type="InterPro" id="IPR056245">
    <property type="entry name" value="KH_DEAH11/12"/>
</dbReference>
<keyword evidence="12" id="KW-0067">ATP-binding</keyword>
<feature type="domain" description="RING-type" evidence="17">
    <location>
        <begin position="1521"/>
        <end position="1729"/>
    </location>
</feature>
<dbReference type="SMART" id="SM00647">
    <property type="entry name" value="IBR"/>
    <property type="match status" value="2"/>
</dbReference>
<dbReference type="GO" id="GO:0003723">
    <property type="term" value="F:RNA binding"/>
    <property type="evidence" value="ECO:0000318"/>
    <property type="project" value="GO_Central"/>
</dbReference>
<keyword evidence="3" id="KW-0808">Transferase</keyword>
<proteinExistence type="inferred from homology"/>
<dbReference type="eggNOG" id="KOG1812">
    <property type="taxonomic scope" value="Eukaryota"/>
</dbReference>
<dbReference type="STRING" id="4155.A0A022QSU8"/>
<keyword evidence="19" id="KW-1185">Reference proteome</keyword>
<evidence type="ECO:0000256" key="4">
    <source>
        <dbReference type="ARBA" id="ARBA00022723"/>
    </source>
</evidence>
<dbReference type="PROSITE" id="PS00690">
    <property type="entry name" value="DEAH_ATP_HELICASE"/>
    <property type="match status" value="1"/>
</dbReference>
<dbReference type="CDD" id="cd22585">
    <property type="entry name" value="Rcat_RBR_DEAH12-like"/>
    <property type="match status" value="1"/>
</dbReference>
<evidence type="ECO:0000313" key="19">
    <source>
        <dbReference type="Proteomes" id="UP000030748"/>
    </source>
</evidence>
<evidence type="ECO:0000259" key="17">
    <source>
        <dbReference type="PROSITE" id="PS51873"/>
    </source>
</evidence>
<evidence type="ECO:0000256" key="10">
    <source>
        <dbReference type="ARBA" id="ARBA00022806"/>
    </source>
</evidence>
<dbReference type="SUPFAM" id="SSF57850">
    <property type="entry name" value="RING/U-box"/>
    <property type="match status" value="3"/>
</dbReference>
<dbReference type="Pfam" id="PF24637">
    <property type="entry name" value="RRM_DEAH11"/>
    <property type="match status" value="1"/>
</dbReference>
<dbReference type="SUPFAM" id="SSF52540">
    <property type="entry name" value="P-loop containing nucleoside triphosphate hydrolases"/>
    <property type="match status" value="1"/>
</dbReference>
<dbReference type="InterPro" id="IPR027417">
    <property type="entry name" value="P-loop_NTPase"/>
</dbReference>
<dbReference type="InterPro" id="IPR001650">
    <property type="entry name" value="Helicase_C-like"/>
</dbReference>
<comment type="similarity">
    <text evidence="1">Belongs to the DEAD box helicase family. DEAH subfamily.</text>
</comment>
<dbReference type="SMART" id="SM00490">
    <property type="entry name" value="HELICc"/>
    <property type="match status" value="1"/>
</dbReference>
<dbReference type="GO" id="GO:0008270">
    <property type="term" value="F:zinc ion binding"/>
    <property type="evidence" value="ECO:0007669"/>
    <property type="project" value="UniProtKB-KW"/>
</dbReference>
<dbReference type="Pfam" id="PF01485">
    <property type="entry name" value="IBR"/>
    <property type="match status" value="1"/>
</dbReference>
<dbReference type="Gene3D" id="3.30.40.10">
    <property type="entry name" value="Zinc/RING finger domain, C3HC4 (zinc finger)"/>
    <property type="match status" value="1"/>
</dbReference>
<dbReference type="InterPro" id="IPR002867">
    <property type="entry name" value="IBR_dom"/>
</dbReference>
<comment type="catalytic activity">
    <reaction evidence="13">
        <text>ATP + H2O = ADP + phosphate + H(+)</text>
        <dbReference type="Rhea" id="RHEA:13065"/>
        <dbReference type="ChEBI" id="CHEBI:15377"/>
        <dbReference type="ChEBI" id="CHEBI:15378"/>
        <dbReference type="ChEBI" id="CHEBI:30616"/>
        <dbReference type="ChEBI" id="CHEBI:43474"/>
        <dbReference type="ChEBI" id="CHEBI:456216"/>
        <dbReference type="EC" id="3.6.4.13"/>
    </reaction>
</comment>
<dbReference type="InterPro" id="IPR056246">
    <property type="entry name" value="KH_DEAH11/12_1st"/>
</dbReference>
<evidence type="ECO:0000256" key="5">
    <source>
        <dbReference type="ARBA" id="ARBA00022737"/>
    </source>
</evidence>
<organism evidence="18 19">
    <name type="scientific">Erythranthe guttata</name>
    <name type="common">Yellow monkey flower</name>
    <name type="synonym">Mimulus guttatus</name>
    <dbReference type="NCBI Taxonomy" id="4155"/>
    <lineage>
        <taxon>Eukaryota</taxon>
        <taxon>Viridiplantae</taxon>
        <taxon>Streptophyta</taxon>
        <taxon>Embryophyta</taxon>
        <taxon>Tracheophyta</taxon>
        <taxon>Spermatophyta</taxon>
        <taxon>Magnoliopsida</taxon>
        <taxon>eudicotyledons</taxon>
        <taxon>Gunneridae</taxon>
        <taxon>Pentapetalae</taxon>
        <taxon>asterids</taxon>
        <taxon>lamiids</taxon>
        <taxon>Lamiales</taxon>
        <taxon>Phrymaceae</taxon>
        <taxon>Erythranthe</taxon>
    </lineage>
</organism>
<dbReference type="Gene3D" id="3.40.50.300">
    <property type="entry name" value="P-loop containing nucleotide triphosphate hydrolases"/>
    <property type="match status" value="2"/>
</dbReference>
<dbReference type="FunFam" id="1.20.120.1080:FF:000033">
    <property type="entry name" value="RBR-type E3 ubiquitin transferase"/>
    <property type="match status" value="1"/>
</dbReference>
<dbReference type="InterPro" id="IPR044066">
    <property type="entry name" value="TRIAD_supradom"/>
</dbReference>
<dbReference type="EC" id="3.6.4.13" evidence="2"/>
<dbReference type="Pfam" id="PF00270">
    <property type="entry name" value="DEAD"/>
    <property type="match status" value="1"/>
</dbReference>
<dbReference type="PROSITE" id="PS51873">
    <property type="entry name" value="TRIAD"/>
    <property type="match status" value="1"/>
</dbReference>
<dbReference type="Gene3D" id="1.20.120.1750">
    <property type="match status" value="1"/>
</dbReference>
<dbReference type="SMART" id="SM00487">
    <property type="entry name" value="DEXDc"/>
    <property type="match status" value="1"/>
</dbReference>
<dbReference type="Pfam" id="PF07717">
    <property type="entry name" value="OB_NTP_bind"/>
    <property type="match status" value="1"/>
</dbReference>
<keyword evidence="8" id="KW-0833">Ubl conjugation pathway</keyword>
<dbReference type="Pfam" id="PF24641">
    <property type="entry name" value="KH_DEAH11_2nd"/>
    <property type="match status" value="1"/>
</dbReference>
<dbReference type="InterPro" id="IPR056247">
    <property type="entry name" value="KH_DEAH11/12_2nd"/>
</dbReference>
<dbReference type="GO" id="GO:0003724">
    <property type="term" value="F:RNA helicase activity"/>
    <property type="evidence" value="ECO:0007669"/>
    <property type="project" value="UniProtKB-EC"/>
</dbReference>
<dbReference type="InterPro" id="IPR011709">
    <property type="entry name" value="DEAD-box_helicase_OB_fold"/>
</dbReference>
<dbReference type="GO" id="GO:0016740">
    <property type="term" value="F:transferase activity"/>
    <property type="evidence" value="ECO:0007669"/>
    <property type="project" value="UniProtKB-KW"/>
</dbReference>
<dbReference type="PROSITE" id="PS51192">
    <property type="entry name" value="HELICASE_ATP_BIND_1"/>
    <property type="match status" value="1"/>
</dbReference>
<dbReference type="InterPro" id="IPR011545">
    <property type="entry name" value="DEAD/DEAH_box_helicase_dom"/>
</dbReference>
<sequence>MQRTSSSASGGGRQPPSESNPHHRSTVPRHYNYQGPPFRRPPNQQNRFRPAFSPHQRDRPPARPNFIVQVHSDAQSAVKAFRPQKSDVVASNYIAGKLHYEQWSETLETVVQLWELKLNEDGHKFWPHVVSNVEVPSDKSELNDRLKELFLEKLKGLKEGDLVEKWLKKLGNVVNEINRVSDKLKKPQRLGVVDEQLRKRKGLQAERDLILNRVQEFKNAVKCIENYLENKETDEEGSVPIFCFLKGEIDWRRIYKLMMRECRRLDDGLPIYAHRRDILKQIHCQQVTVLIGETGSGKSTQLVQFLADSGVSGPESIICTQPRKLSAISLAQRVKEESCGCYKDTSVTCYPSYSSVQDFEPKVIFMTDNCLLQHYMSDKQLSKISCIIIDEAHERSLNSDLLLALIKKLLCQRPFLRLIIMSATVNADQFARYFFDCMTLHVSGRNFPVDIKYAPCECEALPPSKLIPSYAVHVLKMVSEINKTEREGTILAFLTSQMEVEWACEKFHSSSAIALPLHGKLSYEDQNRVFIASPGKRKVIFATNVAETSLTIPGVKYVVDSGMAKESRFDPATGMNVLRVCKISQSAANQRAGRAGRTEPGTCYRLYMESDYESMLPHQEPDIRKVHLGVAVLKILALDMKDVQNFDFVDAPCDKAIDMAVRSLIQLGAVVMKNDVYELTAEGRDMVRMGMEPRLGKIILEGFRHRLGREGLVLAAVMANSSNIFCRVGTEDDKLKSDRLKVQFCHPNGDLFTLLAVYKAWEAVPQEKKNVWCWENSINAKSLRRCQNTVLEMEGCLQNEMNLIVPNYWYWNPQICSAYDKKLKSIILSSLPENVAMYSGYDQLGYQVAVTKKHVQLHPSCSLLNFGQRPAWVVFGEILSVSNEYMVCVSACDFDQLSTLSPPPVFDFLNMDIHQLQKRVLSGLGSVSLKRFCGKFNSNVRSVVSTLRASCGDERIGVEVNVDQNEVLVFASSRDMEKVCGVVTEGLEYEKKMLENECLEKCLYNGVGQVPPSIALFGAGAEIKHLELDKRYLTVDVSHSNRSAIDDKELLVFLEKFTSSQICAVNKLSCSSSDSEKNKWGRVTFLTPDAAEKAVDLNKTEFCGGLLEVIPFRSNFGGNERMPSLIAKISWPRRPSKGVAFVDCLPVDVPFIVNDFSNLLIGGRIVWCEASTKFRDSVVLRGLDRDLSDDEILPVLQATTNRWIKRFSLMRGNVVDKPSPVSCGEAILRELNSFMPKRNPWGSCVSIKVHTPEPDSCFVRANITFDGSLHLEAARALEQIDGKALQGFHSWQKIRVHKMFHSSVYCPAPVYFVIRDQLDSLIQRIQKQKGCDKCYLERNLNGAYLVKIYATATRIVAELRRPLEELTKGIAVQHTDITPSVLQTLFTRDGIMLMRSIERDTRTHIIFNKHTTTVRLFGSPENTARAHDSLVKNLLSLHESKHLEIHLRTTAFPSDMMKRVIQQFGPDLRALREKVPEAELSLNTRRHCVSVVGTKESKQRVEDIIRELAQTSGSQTLKNDNDVSCPICMCDLEDKYMLEGCCHEFCRLCLIEQCESAIRSRDSFPLRCTKENCGAQILLSDLRSLLPIEKLDELFRASLGAYVAASGGDFRFCPSPDCPSVYRVAGPEDGDSLFQCGACFVETCTRCHVEYHPQLTCEKYREFKTDPDLSLKEWCMGKEHVKKCPCCDFTIEKVDGCNHIECRCGRHVCWGCLLDFDSSDDCYTHLRSVHGAII</sequence>
<dbReference type="eggNOG" id="KOG0922">
    <property type="taxonomic scope" value="Eukaryota"/>
</dbReference>
<accession>A0A022QSU8</accession>
<dbReference type="Pfam" id="PF21010">
    <property type="entry name" value="HA2_C"/>
    <property type="match status" value="1"/>
</dbReference>
<dbReference type="GO" id="GO:0016787">
    <property type="term" value="F:hydrolase activity"/>
    <property type="evidence" value="ECO:0007669"/>
    <property type="project" value="UniProtKB-KW"/>
</dbReference>
<evidence type="ECO:0000256" key="14">
    <source>
        <dbReference type="SAM" id="MobiDB-lite"/>
    </source>
</evidence>
<evidence type="ECO:0000313" key="18">
    <source>
        <dbReference type="EMBL" id="EYU30966.1"/>
    </source>
</evidence>
<evidence type="ECO:0000256" key="8">
    <source>
        <dbReference type="ARBA" id="ARBA00022786"/>
    </source>
</evidence>
<dbReference type="InterPro" id="IPR002464">
    <property type="entry name" value="DNA/RNA_helicase_DEAH_CS"/>
</dbReference>
<dbReference type="GO" id="GO:0005524">
    <property type="term" value="F:ATP binding"/>
    <property type="evidence" value="ECO:0007669"/>
    <property type="project" value="UniProtKB-KW"/>
</dbReference>
<name>A0A022QSU8_ERYGU</name>
<dbReference type="PANTHER" id="PTHR18934:SF81">
    <property type="entry name" value="ATP-DEPENDENT RNA HELICASE DEAH11, CHLOROPLASTIC-RELATED"/>
    <property type="match status" value="1"/>
</dbReference>
<dbReference type="PANTHER" id="PTHR18934">
    <property type="entry name" value="ATP-DEPENDENT RNA HELICASE"/>
    <property type="match status" value="1"/>
</dbReference>
<dbReference type="SMART" id="SM00847">
    <property type="entry name" value="HA2"/>
    <property type="match status" value="1"/>
</dbReference>
<dbReference type="InterPro" id="IPR056244">
    <property type="entry name" value="RRM_DEAH11/12"/>
</dbReference>
<dbReference type="InterPro" id="IPR035979">
    <property type="entry name" value="RBD_domain_sf"/>
</dbReference>
<dbReference type="CDD" id="cd18791">
    <property type="entry name" value="SF2_C_RHA"/>
    <property type="match status" value="1"/>
</dbReference>
<evidence type="ECO:0000256" key="6">
    <source>
        <dbReference type="ARBA" id="ARBA00022741"/>
    </source>
</evidence>
<evidence type="ECO:0000256" key="13">
    <source>
        <dbReference type="ARBA" id="ARBA00047984"/>
    </source>
</evidence>
<keyword evidence="6" id="KW-0547">Nucleotide-binding</keyword>
<dbReference type="InterPro" id="IPR017907">
    <property type="entry name" value="Znf_RING_CS"/>
</dbReference>
<dbReference type="CDD" id="cd17917">
    <property type="entry name" value="DEXHc_RHA-like"/>
    <property type="match status" value="1"/>
</dbReference>
<dbReference type="FunFam" id="3.40.50.300:FF:002114">
    <property type="entry name" value="ATP-dependent RNA helicase DEAH12 chloroplastic"/>
    <property type="match status" value="1"/>
</dbReference>
<protein>
    <recommendedName>
        <fullName evidence="2">RNA helicase</fullName>
        <ecNumber evidence="2">3.6.4.13</ecNumber>
    </recommendedName>
</protein>
<dbReference type="InterPro" id="IPR007502">
    <property type="entry name" value="Helicase-assoc_dom"/>
</dbReference>
<dbReference type="Pfam" id="PF24475">
    <property type="entry name" value="RBD_DEAH11"/>
    <property type="match status" value="1"/>
</dbReference>
<evidence type="ECO:0000256" key="7">
    <source>
        <dbReference type="ARBA" id="ARBA00022771"/>
    </source>
</evidence>
<reference evidence="18 19" key="1">
    <citation type="journal article" date="2013" name="Proc. Natl. Acad. Sci. U.S.A.">
        <title>Fine-scale variation in meiotic recombination in Mimulus inferred from population shotgun sequencing.</title>
        <authorList>
            <person name="Hellsten U."/>
            <person name="Wright K.M."/>
            <person name="Jenkins J."/>
            <person name="Shu S."/>
            <person name="Yuan Y."/>
            <person name="Wessler S.R."/>
            <person name="Schmutz J."/>
            <person name="Willis J.H."/>
            <person name="Rokhsar D.S."/>
        </authorList>
    </citation>
    <scope>NUCLEOTIDE SEQUENCE [LARGE SCALE GENOMIC DNA]</scope>
    <source>
        <strain evidence="19">cv. DUN x IM62</strain>
    </source>
</reference>
<dbReference type="InterPro" id="IPR013083">
    <property type="entry name" value="Znf_RING/FYVE/PHD"/>
</dbReference>
<keyword evidence="10" id="KW-0347">Helicase</keyword>
<feature type="region of interest" description="Disordered" evidence="14">
    <location>
        <begin position="1"/>
        <end position="63"/>
    </location>
</feature>
<evidence type="ECO:0000259" key="15">
    <source>
        <dbReference type="PROSITE" id="PS51192"/>
    </source>
</evidence>
<keyword evidence="5" id="KW-0677">Repeat</keyword>
<dbReference type="GO" id="GO:0004386">
    <property type="term" value="F:helicase activity"/>
    <property type="evidence" value="ECO:0000318"/>
    <property type="project" value="GO_Central"/>
</dbReference>
<evidence type="ECO:0000259" key="16">
    <source>
        <dbReference type="PROSITE" id="PS51194"/>
    </source>
</evidence>
<dbReference type="InterPro" id="IPR056248">
    <property type="entry name" value="RBD_DEAH11/12"/>
</dbReference>
<dbReference type="Pfam" id="PF00271">
    <property type="entry name" value="Helicase_C"/>
    <property type="match status" value="1"/>
</dbReference>
<feature type="domain" description="Helicase C-terminal" evidence="16">
    <location>
        <begin position="476"/>
        <end position="644"/>
    </location>
</feature>
<dbReference type="Pfam" id="PF24638">
    <property type="entry name" value="KH_DEAH11_1st"/>
    <property type="match status" value="1"/>
</dbReference>
<dbReference type="EMBL" id="KI631018">
    <property type="protein sequence ID" value="EYU30966.1"/>
    <property type="molecule type" value="Genomic_DNA"/>
</dbReference>
<evidence type="ECO:0000256" key="9">
    <source>
        <dbReference type="ARBA" id="ARBA00022801"/>
    </source>
</evidence>
<dbReference type="FunFam" id="1.20.120.1750:FF:000020">
    <property type="entry name" value="ATP-dependent RNA helicase DEAH12 chloroplastic"/>
    <property type="match status" value="1"/>
</dbReference>
<keyword evidence="4" id="KW-0479">Metal-binding</keyword>
<evidence type="ECO:0000256" key="3">
    <source>
        <dbReference type="ARBA" id="ARBA00022679"/>
    </source>
</evidence>
<evidence type="ECO:0000256" key="12">
    <source>
        <dbReference type="ARBA" id="ARBA00022840"/>
    </source>
</evidence>
<evidence type="ECO:0000256" key="2">
    <source>
        <dbReference type="ARBA" id="ARBA00012552"/>
    </source>
</evidence>
<keyword evidence="11" id="KW-0862">Zinc</keyword>
<dbReference type="Gene3D" id="1.20.120.1080">
    <property type="match status" value="1"/>
</dbReference>
<dbReference type="PROSITE" id="PS51194">
    <property type="entry name" value="HELICASE_CTER"/>
    <property type="match status" value="1"/>
</dbReference>
<dbReference type="PROSITE" id="PS00518">
    <property type="entry name" value="ZF_RING_1"/>
    <property type="match status" value="1"/>
</dbReference>